<gene>
    <name evidence="9" type="ORF">SAMN02744037_00967</name>
</gene>
<evidence type="ECO:0000256" key="3">
    <source>
        <dbReference type="ARBA" id="ARBA00022692"/>
    </source>
</evidence>
<dbReference type="STRING" id="1123349.SAMN02744037_00967"/>
<feature type="domain" description="LiaI-LiaF-like transmembrane region" evidence="8">
    <location>
        <begin position="84"/>
        <end position="122"/>
    </location>
</feature>
<evidence type="ECO:0000256" key="4">
    <source>
        <dbReference type="ARBA" id="ARBA00022989"/>
    </source>
</evidence>
<dbReference type="EMBL" id="FRAE01000016">
    <property type="protein sequence ID" value="SHJ83818.1"/>
    <property type="molecule type" value="Genomic_DNA"/>
</dbReference>
<evidence type="ECO:0000313" key="10">
    <source>
        <dbReference type="Proteomes" id="UP000242497"/>
    </source>
</evidence>
<dbReference type="InterPro" id="IPR043726">
    <property type="entry name" value="LiaI-LiaF-like_TM1"/>
</dbReference>
<proteinExistence type="predicted"/>
<dbReference type="AlphaFoldDB" id="A0A1M6MK24"/>
<feature type="transmembrane region" description="Helical" evidence="6">
    <location>
        <begin position="109"/>
        <end position="124"/>
    </location>
</feature>
<dbReference type="GO" id="GO:0005886">
    <property type="term" value="C:plasma membrane"/>
    <property type="evidence" value="ECO:0007669"/>
    <property type="project" value="UniProtKB-SubCell"/>
</dbReference>
<feature type="transmembrane region" description="Helical" evidence="6">
    <location>
        <begin position="34"/>
        <end position="57"/>
    </location>
</feature>
<evidence type="ECO:0000259" key="8">
    <source>
        <dbReference type="Pfam" id="PF18917"/>
    </source>
</evidence>
<keyword evidence="5 6" id="KW-0472">Membrane</keyword>
<dbReference type="RefSeq" id="WP_072887808.1">
    <property type="nucleotide sequence ID" value="NZ_FRAE01000016.1"/>
</dbReference>
<dbReference type="PANTHER" id="PTHR33885:SF3">
    <property type="entry name" value="PHAGE SHOCK PROTEIN C"/>
    <property type="match status" value="1"/>
</dbReference>
<dbReference type="Pfam" id="PF04024">
    <property type="entry name" value="PspC"/>
    <property type="match status" value="1"/>
</dbReference>
<protein>
    <submittedName>
        <fullName evidence="9">Phage shock protein C (PspC) family protein</fullName>
    </submittedName>
</protein>
<evidence type="ECO:0000256" key="2">
    <source>
        <dbReference type="ARBA" id="ARBA00022475"/>
    </source>
</evidence>
<feature type="domain" description="Phage shock protein PspC N-terminal" evidence="7">
    <location>
        <begin position="3"/>
        <end position="59"/>
    </location>
</feature>
<feature type="transmembrane region" description="Helical" evidence="6">
    <location>
        <begin position="84"/>
        <end position="103"/>
    </location>
</feature>
<dbReference type="OrthoDB" id="9815286at2"/>
<keyword evidence="10" id="KW-1185">Reference proteome</keyword>
<dbReference type="Pfam" id="PF18917">
    <property type="entry name" value="LiaI-LiaF-like_TM1"/>
    <property type="match status" value="1"/>
</dbReference>
<keyword evidence="3 6" id="KW-0812">Transmembrane</keyword>
<dbReference type="InterPro" id="IPR007168">
    <property type="entry name" value="Phageshock_PspC_N"/>
</dbReference>
<sequence length="128" mass="15002">MDKKIYRSRKDKVLGGVCGGIAEYFGVDPALIRILWIISFFTIGLGFLAYIVCIVIIPENPNVEFMYEKYDENEEEKFNKSKRISGIILILIGLLYLFKKYFYWIDLDQFWPFILIGIGVFLVLKKNK</sequence>
<evidence type="ECO:0000313" key="9">
    <source>
        <dbReference type="EMBL" id="SHJ83818.1"/>
    </source>
</evidence>
<name>A0A1M6MK24_9FIRM</name>
<evidence type="ECO:0000259" key="7">
    <source>
        <dbReference type="Pfam" id="PF04024"/>
    </source>
</evidence>
<accession>A0A1M6MK24</accession>
<evidence type="ECO:0000256" key="1">
    <source>
        <dbReference type="ARBA" id="ARBA00004162"/>
    </source>
</evidence>
<organism evidence="9 10">
    <name type="scientific">Tepidibacter formicigenes DSM 15518</name>
    <dbReference type="NCBI Taxonomy" id="1123349"/>
    <lineage>
        <taxon>Bacteria</taxon>
        <taxon>Bacillati</taxon>
        <taxon>Bacillota</taxon>
        <taxon>Clostridia</taxon>
        <taxon>Peptostreptococcales</taxon>
        <taxon>Peptostreptococcaceae</taxon>
        <taxon>Tepidibacter</taxon>
    </lineage>
</organism>
<comment type="subcellular location">
    <subcellularLocation>
        <location evidence="1">Cell membrane</location>
        <topology evidence="1">Single-pass membrane protein</topology>
    </subcellularLocation>
</comment>
<keyword evidence="2" id="KW-1003">Cell membrane</keyword>
<keyword evidence="4 6" id="KW-1133">Transmembrane helix</keyword>
<dbReference type="PANTHER" id="PTHR33885">
    <property type="entry name" value="PHAGE SHOCK PROTEIN C"/>
    <property type="match status" value="1"/>
</dbReference>
<evidence type="ECO:0000256" key="5">
    <source>
        <dbReference type="ARBA" id="ARBA00023136"/>
    </source>
</evidence>
<reference evidence="10" key="1">
    <citation type="submission" date="2016-11" db="EMBL/GenBank/DDBJ databases">
        <authorList>
            <person name="Varghese N."/>
            <person name="Submissions S."/>
        </authorList>
    </citation>
    <scope>NUCLEOTIDE SEQUENCE [LARGE SCALE GENOMIC DNA]</scope>
    <source>
        <strain evidence="10">DSM 15518</strain>
    </source>
</reference>
<dbReference type="Proteomes" id="UP000242497">
    <property type="component" value="Unassembled WGS sequence"/>
</dbReference>
<evidence type="ECO:0000256" key="6">
    <source>
        <dbReference type="SAM" id="Phobius"/>
    </source>
</evidence>
<dbReference type="InterPro" id="IPR052027">
    <property type="entry name" value="PspC"/>
</dbReference>